<gene>
    <name evidence="3" type="ORF">B0J15DRAFT_158663</name>
</gene>
<dbReference type="InterPro" id="IPR052895">
    <property type="entry name" value="HetReg/Transcr_Mod"/>
</dbReference>
<dbReference type="AlphaFoldDB" id="A0A9P9G3K5"/>
<name>A0A9P9G3K5_FUSSL</name>
<evidence type="ECO:0000313" key="3">
    <source>
        <dbReference type="EMBL" id="KAH7232444.1"/>
    </source>
</evidence>
<feature type="transmembrane region" description="Helical" evidence="1">
    <location>
        <begin position="65"/>
        <end position="86"/>
    </location>
</feature>
<dbReference type="InterPro" id="IPR010730">
    <property type="entry name" value="HET"/>
</dbReference>
<keyword evidence="1" id="KW-0472">Membrane</keyword>
<keyword evidence="1" id="KW-0812">Transmembrane</keyword>
<keyword evidence="4" id="KW-1185">Reference proteome</keyword>
<feature type="transmembrane region" description="Helical" evidence="1">
    <location>
        <begin position="226"/>
        <end position="249"/>
    </location>
</feature>
<organism evidence="3 4">
    <name type="scientific">Fusarium solani</name>
    <name type="common">Filamentous fungus</name>
    <dbReference type="NCBI Taxonomy" id="169388"/>
    <lineage>
        <taxon>Eukaryota</taxon>
        <taxon>Fungi</taxon>
        <taxon>Dikarya</taxon>
        <taxon>Ascomycota</taxon>
        <taxon>Pezizomycotina</taxon>
        <taxon>Sordariomycetes</taxon>
        <taxon>Hypocreomycetidae</taxon>
        <taxon>Hypocreales</taxon>
        <taxon>Nectriaceae</taxon>
        <taxon>Fusarium</taxon>
        <taxon>Fusarium solani species complex</taxon>
    </lineage>
</organism>
<dbReference type="PANTHER" id="PTHR24148">
    <property type="entry name" value="ANKYRIN REPEAT DOMAIN-CONTAINING PROTEIN 39 HOMOLOG-RELATED"/>
    <property type="match status" value="1"/>
</dbReference>
<dbReference type="Proteomes" id="UP000736672">
    <property type="component" value="Unassembled WGS sequence"/>
</dbReference>
<comment type="caution">
    <text evidence="3">The sequence shown here is derived from an EMBL/GenBank/DDBJ whole genome shotgun (WGS) entry which is preliminary data.</text>
</comment>
<evidence type="ECO:0000259" key="2">
    <source>
        <dbReference type="Pfam" id="PF06985"/>
    </source>
</evidence>
<dbReference type="Pfam" id="PF06985">
    <property type="entry name" value="HET"/>
    <property type="match status" value="1"/>
</dbReference>
<feature type="domain" description="Heterokaryon incompatibility" evidence="2">
    <location>
        <begin position="320"/>
        <end position="499"/>
    </location>
</feature>
<evidence type="ECO:0000313" key="4">
    <source>
        <dbReference type="Proteomes" id="UP000736672"/>
    </source>
</evidence>
<dbReference type="PANTHER" id="PTHR24148:SF73">
    <property type="entry name" value="HET DOMAIN PROTEIN (AFU_ORTHOLOGUE AFUA_8G01020)"/>
    <property type="match status" value="1"/>
</dbReference>
<feature type="transmembrane region" description="Helical" evidence="1">
    <location>
        <begin position="150"/>
        <end position="171"/>
    </location>
</feature>
<dbReference type="OrthoDB" id="4587016at2759"/>
<reference evidence="3" key="1">
    <citation type="journal article" date="2021" name="Nat. Commun.">
        <title>Genetic determinants of endophytism in the Arabidopsis root mycobiome.</title>
        <authorList>
            <person name="Mesny F."/>
            <person name="Miyauchi S."/>
            <person name="Thiergart T."/>
            <person name="Pickel B."/>
            <person name="Atanasova L."/>
            <person name="Karlsson M."/>
            <person name="Huettel B."/>
            <person name="Barry K.W."/>
            <person name="Haridas S."/>
            <person name="Chen C."/>
            <person name="Bauer D."/>
            <person name="Andreopoulos W."/>
            <person name="Pangilinan J."/>
            <person name="LaButti K."/>
            <person name="Riley R."/>
            <person name="Lipzen A."/>
            <person name="Clum A."/>
            <person name="Drula E."/>
            <person name="Henrissat B."/>
            <person name="Kohler A."/>
            <person name="Grigoriev I.V."/>
            <person name="Martin F.M."/>
            <person name="Hacquard S."/>
        </authorList>
    </citation>
    <scope>NUCLEOTIDE SEQUENCE</scope>
    <source>
        <strain evidence="3">FSSC 5 MPI-SDFR-AT-0091</strain>
    </source>
</reference>
<evidence type="ECO:0000256" key="1">
    <source>
        <dbReference type="SAM" id="Phobius"/>
    </source>
</evidence>
<proteinExistence type="predicted"/>
<dbReference type="EMBL" id="JAGTJS010000029">
    <property type="protein sequence ID" value="KAH7232444.1"/>
    <property type="molecule type" value="Genomic_DNA"/>
</dbReference>
<sequence>MSNLVGYLIYRHVPYEVKHEVLIHTVLYVALSWGMDKNETVDYELLTLGPKGGVPPPEPFLWTFGYNRVLVFALLALLCMAPRLYVGPRAIMAHGGDNIYGTRGWAYGLAWALIHHYPKMLFPLWGQWICYLFSYFSMAPTPTSIAGLECLFISILGYLLALPPALIFATYRFSDTIIHPVRRYWAGDRQDSGILENERASVLWFLRLYVLLLVLERHFPNFCTGFAFWSFWSCIAGGPITYLISVLRWSSQFAPESYNSQSWEPRPFSPQSWELRPFYYTPLADETHIRLLKVFPSLCGDAPVVCDLVQVRLNGSRPLYSAISYRWQAQTEVGRTRVNPASTKSKAITVNGFRFAVYPNVLAILKDMRSSILPRYLWIDSICIDQDNLREKENQVAIMRQIYEGSVYVIIHLAGSDHYISFLEEMFSSLRSSLTGTPYRDVGRVGNLIANLRDARVLQDFSVRDSPGELLSIGTSDDWDILESLLEDSWFARAWIVQEVTVARRVRLRRSGHEIHWGDFVRACAVLSRSGVRGYIHYRHITDGKPFDMVGEAKLAGVENTLILDNLRQWYASGRLLPLLDTMILCLRFKSTWEVDKIYALLGIIDAEDRERLGLEPDYARDKTALFKALTCRLLETASPEDQFRLLRFAGIGQRRNMDGLPSWVPDWTAGLPACSLESRDAATDYKASTQPAKMMRLSHHVADSSLPSPIKNDGLPAFLDIDGYVIDRIVLLCDISQTPPLDDVTHFPIRDAHAAVRAHNPTRDTYGSTLQHIDEAFWRTLIANRSSHCRPAADDHLQVWTLYFRAYEAARSGQGKAEVLPDVPQDDETWELRRRNGALWFLQADDEDLRFTHMLATDLARRWPEHRHALGAASVLNRPFDFTQATEPRMSAGRQFCVTEKGHFGLVPWLTAVGDIVALFDGAKNPHVVRPLEVWDTRRAVEEKVRCRLVGDCFIHEGMDGQLERDLGLDAPKGTFVLE</sequence>
<protein>
    <submittedName>
        <fullName evidence="3">Heterokaryon incompatibility protein-domain-containing protein</fullName>
    </submittedName>
</protein>
<accession>A0A9P9G3K5</accession>
<dbReference type="Pfam" id="PF26639">
    <property type="entry name" value="Het-6_barrel"/>
    <property type="match status" value="1"/>
</dbReference>
<keyword evidence="1" id="KW-1133">Transmembrane helix</keyword>